<dbReference type="Pfam" id="PF02737">
    <property type="entry name" value="3HCDH_N"/>
    <property type="match status" value="1"/>
</dbReference>
<dbReference type="PANTHER" id="PTHR48075:SF5">
    <property type="entry name" value="3-HYDROXYBUTYRYL-COA DEHYDROGENASE"/>
    <property type="match status" value="1"/>
</dbReference>
<dbReference type="PRINTS" id="PR00077">
    <property type="entry name" value="GPDHDRGNASE"/>
</dbReference>
<evidence type="ECO:0000256" key="2">
    <source>
        <dbReference type="PIRSR" id="PIRSR000105-1"/>
    </source>
</evidence>
<keyword evidence="3" id="KW-0520">NAD</keyword>
<evidence type="ECO:0000313" key="6">
    <source>
        <dbReference type="EMBL" id="AIF21520.1"/>
    </source>
</evidence>
<feature type="domain" description="3-hydroxyacyl-CoA dehydrogenase C-terminal" evidence="4">
    <location>
        <begin position="187"/>
        <end position="283"/>
    </location>
</feature>
<feature type="binding site" evidence="3">
    <location>
        <begin position="10"/>
        <end position="15"/>
    </location>
    <ligand>
        <name>NAD(+)</name>
        <dbReference type="ChEBI" id="CHEBI:57540"/>
    </ligand>
</feature>
<dbReference type="EMBL" id="KF901192">
    <property type="protein sequence ID" value="AIF21520.1"/>
    <property type="molecule type" value="Genomic_DNA"/>
</dbReference>
<dbReference type="Gene3D" id="1.10.1040.10">
    <property type="entry name" value="N-(1-d-carboxylethyl)-l-norvaline Dehydrogenase, domain 2"/>
    <property type="match status" value="1"/>
</dbReference>
<dbReference type="PIRSF" id="PIRSF000105">
    <property type="entry name" value="HCDH"/>
    <property type="match status" value="1"/>
</dbReference>
<feature type="binding site" evidence="3">
    <location>
        <position position="33"/>
    </location>
    <ligand>
        <name>NAD(+)</name>
        <dbReference type="ChEBI" id="CHEBI:57540"/>
    </ligand>
</feature>
<evidence type="ECO:0000256" key="1">
    <source>
        <dbReference type="ARBA" id="ARBA00023002"/>
    </source>
</evidence>
<dbReference type="SUPFAM" id="SSF48179">
    <property type="entry name" value="6-phosphogluconate dehydrogenase C-terminal domain-like"/>
    <property type="match status" value="1"/>
</dbReference>
<dbReference type="Pfam" id="PF00725">
    <property type="entry name" value="3HCDH"/>
    <property type="match status" value="1"/>
</dbReference>
<dbReference type="InterPro" id="IPR022694">
    <property type="entry name" value="3-OHacyl-CoA_DH"/>
</dbReference>
<dbReference type="InterPro" id="IPR008927">
    <property type="entry name" value="6-PGluconate_DH-like_C_sf"/>
</dbReference>
<evidence type="ECO:0000259" key="5">
    <source>
        <dbReference type="Pfam" id="PF02737"/>
    </source>
</evidence>
<dbReference type="GO" id="GO:0006635">
    <property type="term" value="P:fatty acid beta-oxidation"/>
    <property type="evidence" value="ECO:0007669"/>
    <property type="project" value="TreeGrafter"/>
</dbReference>
<dbReference type="Gene3D" id="3.40.50.720">
    <property type="entry name" value="NAD(P)-binding Rossmann-like Domain"/>
    <property type="match status" value="1"/>
</dbReference>
<feature type="binding site" evidence="3">
    <location>
        <position position="275"/>
    </location>
    <ligand>
        <name>NAD(+)</name>
        <dbReference type="ChEBI" id="CHEBI:57540"/>
    </ligand>
</feature>
<dbReference type="EC" id="1.1.1.157" evidence="6"/>
<protein>
    <submittedName>
        <fullName evidence="6">3-hydroxybutyryl-CoA dehydrogenase (PaaH, hbd, fadB, mmgB)</fullName>
        <ecNumber evidence="6">1.1.1.157</ecNumber>
    </submittedName>
</protein>
<keyword evidence="1 6" id="KW-0560">Oxidoreductase</keyword>
<name>A0A075I174_9EURY</name>
<feature type="binding site" evidence="3">
    <location>
        <position position="98"/>
    </location>
    <ligand>
        <name>NAD(+)</name>
        <dbReference type="ChEBI" id="CHEBI:57540"/>
    </ligand>
</feature>
<dbReference type="InterPro" id="IPR006176">
    <property type="entry name" value="3-OHacyl-CoA_DH_NAD-bd"/>
</dbReference>
<dbReference type="InterPro" id="IPR013328">
    <property type="entry name" value="6PGD_dom2"/>
</dbReference>
<dbReference type="AlphaFoldDB" id="A0A075I174"/>
<sequence length="299" mass="32168">MDVRSVAVIGAGTMGAGIAQVCAQTGWKTRLYDAFPEGLTKGMDAIEAFWDKGIERGKTTSDQKAEWSGNLRGVNDLTEAVEDADLIIEAVPESMQLKQEIFAELERLAPSHAMLATNTSGLPISEIAQSTGCPDRVIGMHFFNPVPLMSLLELVRHNAVSEETIAAAQSIGSAMGKTTILVRDVPGFATSRLGVVLGNEAVRMLAEGVASANDIDNAMRLGYRHPMGPLELSDLVGLDVRRDILNNLADAFDDESYRPHPLLGQLVEAGNLGKKTGKGIYDWTSGEKVERCLSTIGHY</sequence>
<accession>A0A075I174</accession>
<feature type="binding site" evidence="3">
    <location>
        <position position="144"/>
    </location>
    <ligand>
        <name>NAD(+)</name>
        <dbReference type="ChEBI" id="CHEBI:57540"/>
    </ligand>
</feature>
<feature type="site" description="Important for catalytic activity" evidence="2">
    <location>
        <position position="141"/>
    </location>
</feature>
<dbReference type="GO" id="GO:0006072">
    <property type="term" value="P:glycerol-3-phosphate metabolic process"/>
    <property type="evidence" value="ECO:0007669"/>
    <property type="project" value="InterPro"/>
</dbReference>
<reference evidence="6" key="1">
    <citation type="journal article" date="2014" name="Genome Biol. Evol.">
        <title>Pangenome evidence for extensive interdomain horizontal transfer affecting lineage core and shell genes in uncultured planktonic thaumarchaeota and euryarchaeota.</title>
        <authorList>
            <person name="Deschamps P."/>
            <person name="Zivanovic Y."/>
            <person name="Moreira D."/>
            <person name="Rodriguez-Valera F."/>
            <person name="Lopez-Garcia P."/>
        </authorList>
    </citation>
    <scope>NUCLEOTIDE SEQUENCE</scope>
</reference>
<dbReference type="GO" id="GO:0008691">
    <property type="term" value="F:3-hydroxybutyryl-CoA dehydrogenase activity"/>
    <property type="evidence" value="ECO:0007669"/>
    <property type="project" value="UniProtKB-EC"/>
</dbReference>
<dbReference type="PANTHER" id="PTHR48075">
    <property type="entry name" value="3-HYDROXYACYL-COA DEHYDROGENASE FAMILY PROTEIN"/>
    <property type="match status" value="1"/>
</dbReference>
<organism evidence="6">
    <name type="scientific">uncultured marine group II/III euryarchaeote SAT1000_05_B02</name>
    <dbReference type="NCBI Taxonomy" id="1456551"/>
    <lineage>
        <taxon>Archaea</taxon>
        <taxon>Methanobacteriati</taxon>
        <taxon>Methanobacteriota</taxon>
        <taxon>environmental samples</taxon>
    </lineage>
</organism>
<dbReference type="FunFam" id="3.40.50.720:FF:000009">
    <property type="entry name" value="Fatty oxidation complex, alpha subunit"/>
    <property type="match status" value="1"/>
</dbReference>
<feature type="domain" description="3-hydroxyacyl-CoA dehydrogenase NAD binding" evidence="5">
    <location>
        <begin position="5"/>
        <end position="184"/>
    </location>
</feature>
<evidence type="ECO:0000259" key="4">
    <source>
        <dbReference type="Pfam" id="PF00725"/>
    </source>
</evidence>
<feature type="binding site" evidence="3">
    <location>
        <position position="93"/>
    </location>
    <ligand>
        <name>NAD(+)</name>
        <dbReference type="ChEBI" id="CHEBI:57540"/>
    </ligand>
</feature>
<dbReference type="InterPro" id="IPR006108">
    <property type="entry name" value="3HC_DH_C"/>
</dbReference>
<dbReference type="GO" id="GO:0070403">
    <property type="term" value="F:NAD+ binding"/>
    <property type="evidence" value="ECO:0007669"/>
    <property type="project" value="InterPro"/>
</dbReference>
<evidence type="ECO:0000256" key="3">
    <source>
        <dbReference type="PIRSR" id="PIRSR000105-2"/>
    </source>
</evidence>
<dbReference type="InterPro" id="IPR006168">
    <property type="entry name" value="G3P_DH_NAD-dep"/>
</dbReference>
<dbReference type="InterPro" id="IPR036291">
    <property type="entry name" value="NAD(P)-bd_dom_sf"/>
</dbReference>
<proteinExistence type="predicted"/>
<dbReference type="SUPFAM" id="SSF51735">
    <property type="entry name" value="NAD(P)-binding Rossmann-fold domains"/>
    <property type="match status" value="1"/>
</dbReference>
<feature type="binding site" evidence="3">
    <location>
        <position position="120"/>
    </location>
    <ligand>
        <name>NAD(+)</name>
        <dbReference type="ChEBI" id="CHEBI:57540"/>
    </ligand>
</feature>
<gene>
    <name evidence="6" type="primary">fadB</name>
    <name evidence="6" type="synonym">hbd</name>
    <name evidence="6" type="synonym">mmgB</name>
    <name evidence="6" type="synonym">paaH</name>
</gene>